<organism evidence="1 2">
    <name type="scientific">Conexibacter stalactiti</name>
    <dbReference type="NCBI Taxonomy" id="1940611"/>
    <lineage>
        <taxon>Bacteria</taxon>
        <taxon>Bacillati</taxon>
        <taxon>Actinomycetota</taxon>
        <taxon>Thermoleophilia</taxon>
        <taxon>Solirubrobacterales</taxon>
        <taxon>Conexibacteraceae</taxon>
        <taxon>Conexibacter</taxon>
    </lineage>
</organism>
<evidence type="ECO:0000313" key="1">
    <source>
        <dbReference type="EMBL" id="MDW5595091.1"/>
    </source>
</evidence>
<gene>
    <name evidence="1" type="ORF">R7226_12125</name>
</gene>
<dbReference type="InterPro" id="IPR040442">
    <property type="entry name" value="Pyrv_kinase-like_dom_sf"/>
</dbReference>
<protein>
    <submittedName>
        <fullName evidence="1">Isocitrate lyase/phosphoenolpyruvate mutase family protein</fullName>
    </submittedName>
</protein>
<keyword evidence="2" id="KW-1185">Reference proteome</keyword>
<dbReference type="PANTHER" id="PTHR42905">
    <property type="entry name" value="PHOSPHOENOLPYRUVATE CARBOXYLASE"/>
    <property type="match status" value="1"/>
</dbReference>
<dbReference type="InterPro" id="IPR015813">
    <property type="entry name" value="Pyrv/PenolPyrv_kinase-like_dom"/>
</dbReference>
<dbReference type="Proteomes" id="UP001284601">
    <property type="component" value="Unassembled WGS sequence"/>
</dbReference>
<comment type="caution">
    <text evidence="1">The sequence shown here is derived from an EMBL/GenBank/DDBJ whole genome shotgun (WGS) entry which is preliminary data.</text>
</comment>
<name>A0ABU4HP68_9ACTN</name>
<dbReference type="GO" id="GO:0016829">
    <property type="term" value="F:lyase activity"/>
    <property type="evidence" value="ECO:0007669"/>
    <property type="project" value="UniProtKB-KW"/>
</dbReference>
<reference evidence="2" key="1">
    <citation type="submission" date="2023-07" db="EMBL/GenBank/DDBJ databases">
        <title>Conexibacter stalactiti sp. nov., isolated from stalactites in a lava cave and emended description of the genus Conexibacter.</title>
        <authorList>
            <person name="Lee S.D."/>
        </authorList>
    </citation>
    <scope>NUCLEOTIDE SEQUENCE [LARGE SCALE GENOMIC DNA]</scope>
    <source>
        <strain evidence="2">KCTC 39840</strain>
    </source>
</reference>
<keyword evidence="1" id="KW-0456">Lyase</keyword>
<dbReference type="Pfam" id="PF13714">
    <property type="entry name" value="PEP_mutase"/>
    <property type="match status" value="1"/>
</dbReference>
<evidence type="ECO:0000313" key="2">
    <source>
        <dbReference type="Proteomes" id="UP001284601"/>
    </source>
</evidence>
<dbReference type="RefSeq" id="WP_318597425.1">
    <property type="nucleotide sequence ID" value="NZ_JAWSTH010000027.1"/>
</dbReference>
<proteinExistence type="predicted"/>
<sequence length="278" mass="29098">MERHSQAVRAERFHALHREPTVLALLNAWDAGSARVFEQAGCMAIGTTSAGIAYALGRPDGERLTRAELVEATARMAAAVDVPLSADAEAGYGATPADVADTVAELLAAGAVGVNLEDAAPEGGARLRDAVDQAERLRAARAAGEEAGLRLFLNARTDVYWLALGPPEDRFELALSRALDYVEAGADGIFVPGVSDAEEIAALVRALPVPVNVLASPQTPPLDALERIGVKRLSVGSGPVRAVLDLAGRIALEVLETGGSELMVAGTLTYREANELFR</sequence>
<dbReference type="EMBL" id="JAWSTH010000027">
    <property type="protein sequence ID" value="MDW5595091.1"/>
    <property type="molecule type" value="Genomic_DNA"/>
</dbReference>
<dbReference type="CDD" id="cd00377">
    <property type="entry name" value="ICL_PEPM"/>
    <property type="match status" value="1"/>
</dbReference>
<dbReference type="PANTHER" id="PTHR42905:SF16">
    <property type="entry name" value="CARBOXYPHOSPHONOENOLPYRUVATE PHOSPHONOMUTASE-LIKE PROTEIN (AFU_ORTHOLOGUE AFUA_5G07230)"/>
    <property type="match status" value="1"/>
</dbReference>
<dbReference type="InterPro" id="IPR039556">
    <property type="entry name" value="ICL/PEPM"/>
</dbReference>
<dbReference type="SUPFAM" id="SSF51621">
    <property type="entry name" value="Phosphoenolpyruvate/pyruvate domain"/>
    <property type="match status" value="1"/>
</dbReference>
<accession>A0ABU4HP68</accession>
<dbReference type="Gene3D" id="3.20.20.60">
    <property type="entry name" value="Phosphoenolpyruvate-binding domains"/>
    <property type="match status" value="1"/>
</dbReference>